<dbReference type="Gene3D" id="3.40.930.10">
    <property type="entry name" value="Mannitol-specific EII, Chain A"/>
    <property type="match status" value="1"/>
</dbReference>
<evidence type="ECO:0000313" key="1">
    <source>
        <dbReference type="EMBL" id="QQD24999.1"/>
    </source>
</evidence>
<dbReference type="SUPFAM" id="SSF55804">
    <property type="entry name" value="Phoshotransferase/anion transport protein"/>
    <property type="match status" value="1"/>
</dbReference>
<keyword evidence="2" id="KW-1185">Reference proteome</keyword>
<dbReference type="Pfam" id="PF00359">
    <property type="entry name" value="PTS_EIIA_2"/>
    <property type="match status" value="1"/>
</dbReference>
<reference evidence="1 2" key="1">
    <citation type="submission" date="2019-11" db="EMBL/GenBank/DDBJ databases">
        <title>Venatorbacter sp. nov. a predator of Campylobacter and other Gram-negative bacteria.</title>
        <authorList>
            <person name="Saeedi A."/>
            <person name="Cummings N.J."/>
            <person name="Connerton I.F."/>
            <person name="Connerton P.L."/>
        </authorList>
    </citation>
    <scope>NUCLEOTIDE SEQUENCE [LARGE SCALE GENOMIC DNA]</scope>
    <source>
        <strain evidence="1">XL5</strain>
    </source>
</reference>
<dbReference type="InterPro" id="IPR051541">
    <property type="entry name" value="PTS_SugarTrans_NitroReg"/>
</dbReference>
<accession>A0A9E8FTF0</accession>
<dbReference type="PANTHER" id="PTHR47738:SF1">
    <property type="entry name" value="NITROGEN REGULATORY PROTEIN"/>
    <property type="match status" value="1"/>
</dbReference>
<sequence>MAISIGDILTPERTLFDAPVSSKKKLLEYLAGFVADLTPDSSADDIYERLLGRERLGSTGIGEGIAIPHCRLPQCQHPFGVLLRLSEAIDYDAVDRRPVDLVFALFVPEEANDEHLQVLAMLARNFTEPDYREALRNAPDAGRLYQRALHTEA</sequence>
<protein>
    <submittedName>
        <fullName evidence="1">PTS fructose transporter subunit IIA</fullName>
    </submittedName>
</protein>
<organism evidence="1 2">
    <name type="scientific">Venatoribacter cucullus</name>
    <dbReference type="NCBI Taxonomy" id="2661630"/>
    <lineage>
        <taxon>Bacteria</taxon>
        <taxon>Pseudomonadati</taxon>
        <taxon>Pseudomonadota</taxon>
        <taxon>Gammaproteobacteria</taxon>
        <taxon>Oceanospirillales</taxon>
        <taxon>Oceanospirillaceae</taxon>
        <taxon>Venatoribacter</taxon>
    </lineage>
</organism>
<dbReference type="PANTHER" id="PTHR47738">
    <property type="entry name" value="PTS SYSTEM FRUCTOSE-LIKE EIIA COMPONENT-RELATED"/>
    <property type="match status" value="1"/>
</dbReference>
<gene>
    <name evidence="1" type="ORF">GJQ55_11190</name>
</gene>
<dbReference type="RefSeq" id="WP_228345063.1">
    <property type="nucleotide sequence ID" value="NZ_CP045550.1"/>
</dbReference>
<dbReference type="EMBL" id="CP046056">
    <property type="protein sequence ID" value="QQD24999.1"/>
    <property type="molecule type" value="Genomic_DNA"/>
</dbReference>
<proteinExistence type="predicted"/>
<dbReference type="KEGG" id="vcw:GJQ55_11190"/>
<evidence type="ECO:0000313" key="2">
    <source>
        <dbReference type="Proteomes" id="UP000596074"/>
    </source>
</evidence>
<dbReference type="Proteomes" id="UP000596074">
    <property type="component" value="Chromosome"/>
</dbReference>
<dbReference type="InterPro" id="IPR002178">
    <property type="entry name" value="PTS_EIIA_type-2_dom"/>
</dbReference>
<dbReference type="InterPro" id="IPR016152">
    <property type="entry name" value="PTrfase/Anion_transptr"/>
</dbReference>
<dbReference type="GO" id="GO:0030295">
    <property type="term" value="F:protein kinase activator activity"/>
    <property type="evidence" value="ECO:0007669"/>
    <property type="project" value="TreeGrafter"/>
</dbReference>
<dbReference type="PROSITE" id="PS51094">
    <property type="entry name" value="PTS_EIIA_TYPE_2"/>
    <property type="match status" value="1"/>
</dbReference>
<dbReference type="CDD" id="cd00211">
    <property type="entry name" value="PTS_IIA_fru"/>
    <property type="match status" value="1"/>
</dbReference>
<dbReference type="AlphaFoldDB" id="A0A9E8FTF0"/>
<name>A0A9E8FTF0_9GAMM</name>